<comment type="catalytic activity">
    <reaction evidence="3">
        <text>L-arginine + H2O = L-citrulline + NH4(+)</text>
        <dbReference type="Rhea" id="RHEA:19597"/>
        <dbReference type="ChEBI" id="CHEBI:15377"/>
        <dbReference type="ChEBI" id="CHEBI:28938"/>
        <dbReference type="ChEBI" id="CHEBI:32682"/>
        <dbReference type="ChEBI" id="CHEBI:57743"/>
        <dbReference type="EC" id="3.5.3.6"/>
    </reaction>
</comment>
<name>A0A134BEX7_9PORP</name>
<organism evidence="4 5">
    <name type="scientific">Porphyromonas somerae</name>
    <dbReference type="NCBI Taxonomy" id="322095"/>
    <lineage>
        <taxon>Bacteria</taxon>
        <taxon>Pseudomonadati</taxon>
        <taxon>Bacteroidota</taxon>
        <taxon>Bacteroidia</taxon>
        <taxon>Bacteroidales</taxon>
        <taxon>Porphyromonadaceae</taxon>
        <taxon>Porphyromonas</taxon>
    </lineage>
</organism>
<reference evidence="5" key="1">
    <citation type="submission" date="2016-01" db="EMBL/GenBank/DDBJ databases">
        <authorList>
            <person name="Mitreva M."/>
            <person name="Pepin K.H."/>
            <person name="Mihindukulasuriya K.A."/>
            <person name="Fulton R."/>
            <person name="Fronick C."/>
            <person name="O'Laughlin M."/>
            <person name="Miner T."/>
            <person name="Herter B."/>
            <person name="Rosa B.A."/>
            <person name="Cordes M."/>
            <person name="Tomlinson C."/>
            <person name="Wollam A."/>
            <person name="Palsikar V.B."/>
            <person name="Mardis E.R."/>
            <person name="Wilson R.K."/>
        </authorList>
    </citation>
    <scope>NUCLEOTIDE SEQUENCE [LARGE SCALE GENOMIC DNA]</scope>
    <source>
        <strain evidence="5">KA00683</strain>
    </source>
</reference>
<dbReference type="PANTHER" id="PTHR47271">
    <property type="entry name" value="ARGININE DEIMINASE"/>
    <property type="match status" value="1"/>
</dbReference>
<evidence type="ECO:0000313" key="5">
    <source>
        <dbReference type="Proteomes" id="UP000070224"/>
    </source>
</evidence>
<dbReference type="AlphaFoldDB" id="A0A134BEX7"/>
<keyword evidence="4" id="KW-0808">Transferase</keyword>
<dbReference type="Proteomes" id="UP000070224">
    <property type="component" value="Unassembled WGS sequence"/>
</dbReference>
<dbReference type="GO" id="GO:0019546">
    <property type="term" value="P:L-arginine deiminase pathway"/>
    <property type="evidence" value="ECO:0007669"/>
    <property type="project" value="TreeGrafter"/>
</dbReference>
<comment type="caution">
    <text evidence="4">The sequence shown here is derived from an EMBL/GenBank/DDBJ whole genome shotgun (WGS) entry which is preliminary data.</text>
</comment>
<evidence type="ECO:0000256" key="1">
    <source>
        <dbReference type="ARBA" id="ARBA00005213"/>
    </source>
</evidence>
<dbReference type="OrthoDB" id="9807502at2"/>
<accession>A0A134BEX7</accession>
<evidence type="ECO:0000256" key="3">
    <source>
        <dbReference type="ARBA" id="ARBA00049429"/>
    </source>
</evidence>
<dbReference type="PATRIC" id="fig|322095.3.peg.145"/>
<proteinExistence type="predicted"/>
<dbReference type="Gene3D" id="3.75.10.10">
    <property type="entry name" value="L-arginine/glycine Amidinotransferase, Chain A"/>
    <property type="match status" value="1"/>
</dbReference>
<dbReference type="GO" id="GO:0016740">
    <property type="term" value="F:transferase activity"/>
    <property type="evidence" value="ECO:0007669"/>
    <property type="project" value="UniProtKB-KW"/>
</dbReference>
<sequence length="308" mass="35135">MERIIPHVTNETARLRAVVLGLPDSLGPIPTLQETYDAKSYEAVSRGVFPSEADVRHEMQCVLDVLDRYGVRTLRPAPLTDYNQVFARDVAFTIDDTLFISNLIPDRERETEAFASSIFPLIDPAHIESLPEAVHTEGGDVLLYDDILFVGAYFGDDYSSFKTARTNRYAIDFFRERFPHKRVVPIELRKHDREPAKSVLHLDCAFQPVSRGRALIYREGFLHERDVALVEEIFGRDNLFGVTPEEAYYMSTNVVSLSPDALISDRHFTRLNAHLREAWGMIVEEVPYQEISKMGGLLRCSTMPLIRD</sequence>
<comment type="pathway">
    <text evidence="1">Amino-acid degradation; L-arginine degradation via ADI pathway; carbamoyl phosphate from L-arginine: step 1/2.</text>
</comment>
<dbReference type="STRING" id="322095.HMPREF3185_00144"/>
<dbReference type="GO" id="GO:0016990">
    <property type="term" value="F:arginine deiminase activity"/>
    <property type="evidence" value="ECO:0007669"/>
    <property type="project" value="UniProtKB-EC"/>
</dbReference>
<evidence type="ECO:0000256" key="2">
    <source>
        <dbReference type="ARBA" id="ARBA00012171"/>
    </source>
</evidence>
<keyword evidence="5" id="KW-1185">Reference proteome</keyword>
<dbReference type="PANTHER" id="PTHR47271:SF2">
    <property type="entry name" value="ARGININE DEIMINASE"/>
    <property type="match status" value="1"/>
</dbReference>
<dbReference type="SUPFAM" id="SSF55909">
    <property type="entry name" value="Pentein"/>
    <property type="match status" value="1"/>
</dbReference>
<evidence type="ECO:0000313" key="4">
    <source>
        <dbReference type="EMBL" id="KXB78496.1"/>
    </source>
</evidence>
<dbReference type="RefSeq" id="WP_060934779.1">
    <property type="nucleotide sequence ID" value="NZ_KQ960411.1"/>
</dbReference>
<dbReference type="EMBL" id="LSDK01000013">
    <property type="protein sequence ID" value="KXB78496.1"/>
    <property type="molecule type" value="Genomic_DNA"/>
</dbReference>
<gene>
    <name evidence="4" type="ORF">HMPREF3185_00144</name>
</gene>
<protein>
    <recommendedName>
        <fullName evidence="2">arginine deiminase</fullName>
        <ecNumber evidence="2">3.5.3.6</ecNumber>
    </recommendedName>
</protein>
<dbReference type="EC" id="3.5.3.6" evidence="2"/>